<name>A0AAJ0DND5_9PEZI</name>
<dbReference type="InterPro" id="IPR052897">
    <property type="entry name" value="Sec-Metab_Biosynth_Hydrolase"/>
</dbReference>
<dbReference type="Proteomes" id="UP001271007">
    <property type="component" value="Unassembled WGS sequence"/>
</dbReference>
<feature type="domain" description="AB hydrolase-1" evidence="1">
    <location>
        <begin position="8"/>
        <end position="232"/>
    </location>
</feature>
<evidence type="ECO:0000313" key="2">
    <source>
        <dbReference type="EMBL" id="KAK3053744.1"/>
    </source>
</evidence>
<dbReference type="PANTHER" id="PTHR37017">
    <property type="entry name" value="AB HYDROLASE-1 DOMAIN-CONTAINING PROTEIN-RELATED"/>
    <property type="match status" value="1"/>
</dbReference>
<evidence type="ECO:0000259" key="1">
    <source>
        <dbReference type="Pfam" id="PF12697"/>
    </source>
</evidence>
<organism evidence="2 3">
    <name type="scientific">Extremus antarcticus</name>
    <dbReference type="NCBI Taxonomy" id="702011"/>
    <lineage>
        <taxon>Eukaryota</taxon>
        <taxon>Fungi</taxon>
        <taxon>Dikarya</taxon>
        <taxon>Ascomycota</taxon>
        <taxon>Pezizomycotina</taxon>
        <taxon>Dothideomycetes</taxon>
        <taxon>Dothideomycetidae</taxon>
        <taxon>Mycosphaerellales</taxon>
        <taxon>Extremaceae</taxon>
        <taxon>Extremus</taxon>
    </lineage>
</organism>
<dbReference type="Gene3D" id="3.40.50.1820">
    <property type="entry name" value="alpha/beta hydrolase"/>
    <property type="match status" value="1"/>
</dbReference>
<protein>
    <recommendedName>
        <fullName evidence="1">AB hydrolase-1 domain-containing protein</fullName>
    </recommendedName>
</protein>
<sequence>MAPSNTSIILCSGAWHNEHHIKPAVPALEKAGYSVIPRPLASALSKGGWDEDVAAFESAIKTELDKGQNVALILHSAAGPPGCEAVNNILSSRGAAQSSKIVELIFVASFIRDDERDAITANLFESGFLRLGTGSDEGTLFAENGHRAFFNDMSVADAAPYIDGLGAQTAYASLGVTSEKWKEVSLTYMLCGQDNVAKPDVQEWVAKNHGMDVVRINAAHDPYVSQPEEFARLVDQILSA</sequence>
<gene>
    <name evidence="2" type="ORF">LTR09_005023</name>
</gene>
<dbReference type="InterPro" id="IPR000073">
    <property type="entry name" value="AB_hydrolase_1"/>
</dbReference>
<dbReference type="InterPro" id="IPR029058">
    <property type="entry name" value="AB_hydrolase_fold"/>
</dbReference>
<accession>A0AAJ0DND5</accession>
<reference evidence="2" key="1">
    <citation type="submission" date="2023-04" db="EMBL/GenBank/DDBJ databases">
        <title>Black Yeasts Isolated from many extreme environments.</title>
        <authorList>
            <person name="Coleine C."/>
            <person name="Stajich J.E."/>
            <person name="Selbmann L."/>
        </authorList>
    </citation>
    <scope>NUCLEOTIDE SEQUENCE</scope>
    <source>
        <strain evidence="2">CCFEE 5312</strain>
    </source>
</reference>
<dbReference type="Pfam" id="PF12697">
    <property type="entry name" value="Abhydrolase_6"/>
    <property type="match status" value="1"/>
</dbReference>
<proteinExistence type="predicted"/>
<dbReference type="EMBL" id="JAWDJX010000014">
    <property type="protein sequence ID" value="KAK3053744.1"/>
    <property type="molecule type" value="Genomic_DNA"/>
</dbReference>
<evidence type="ECO:0000313" key="3">
    <source>
        <dbReference type="Proteomes" id="UP001271007"/>
    </source>
</evidence>
<comment type="caution">
    <text evidence="2">The sequence shown here is derived from an EMBL/GenBank/DDBJ whole genome shotgun (WGS) entry which is preliminary data.</text>
</comment>
<keyword evidence="3" id="KW-1185">Reference proteome</keyword>
<dbReference type="SUPFAM" id="SSF53474">
    <property type="entry name" value="alpha/beta-Hydrolases"/>
    <property type="match status" value="1"/>
</dbReference>
<dbReference type="PANTHER" id="PTHR37017:SF11">
    <property type="entry name" value="ESTERASE_LIPASE_THIOESTERASE DOMAIN-CONTAINING PROTEIN"/>
    <property type="match status" value="1"/>
</dbReference>
<dbReference type="AlphaFoldDB" id="A0AAJ0DND5"/>